<evidence type="ECO:0000313" key="1">
    <source>
        <dbReference type="EMBL" id="RDB19355.1"/>
    </source>
</evidence>
<keyword evidence="2" id="KW-1185">Reference proteome</keyword>
<organism evidence="1 2">
    <name type="scientific">Hypsizygus marmoreus</name>
    <name type="common">White beech mushroom</name>
    <name type="synonym">Agaricus marmoreus</name>
    <dbReference type="NCBI Taxonomy" id="39966"/>
    <lineage>
        <taxon>Eukaryota</taxon>
        <taxon>Fungi</taxon>
        <taxon>Dikarya</taxon>
        <taxon>Basidiomycota</taxon>
        <taxon>Agaricomycotina</taxon>
        <taxon>Agaricomycetes</taxon>
        <taxon>Agaricomycetidae</taxon>
        <taxon>Agaricales</taxon>
        <taxon>Tricholomatineae</taxon>
        <taxon>Lyophyllaceae</taxon>
        <taxon>Hypsizygus</taxon>
    </lineage>
</organism>
<dbReference type="EMBL" id="LUEZ02000080">
    <property type="protein sequence ID" value="RDB19355.1"/>
    <property type="molecule type" value="Genomic_DNA"/>
</dbReference>
<dbReference type="InParanoid" id="A0A369JG22"/>
<protein>
    <submittedName>
        <fullName evidence="1">Uncharacterized protein</fullName>
    </submittedName>
</protein>
<dbReference type="Proteomes" id="UP000076154">
    <property type="component" value="Unassembled WGS sequence"/>
</dbReference>
<accession>A0A369JG22</accession>
<evidence type="ECO:0000313" key="2">
    <source>
        <dbReference type="Proteomes" id="UP000076154"/>
    </source>
</evidence>
<reference evidence="1" key="1">
    <citation type="submission" date="2018-04" db="EMBL/GenBank/DDBJ databases">
        <title>Whole genome sequencing of Hypsizygus marmoreus.</title>
        <authorList>
            <person name="Choi I.-G."/>
            <person name="Min B."/>
            <person name="Kim J.-G."/>
            <person name="Kim S."/>
            <person name="Oh Y.-L."/>
            <person name="Kong W.-S."/>
            <person name="Park H."/>
            <person name="Jeong J."/>
            <person name="Song E.-S."/>
        </authorList>
    </citation>
    <scope>NUCLEOTIDE SEQUENCE [LARGE SCALE GENOMIC DNA]</scope>
    <source>
        <strain evidence="1">51987-8</strain>
    </source>
</reference>
<sequence length="90" mass="10292">MCAWLRSRVLPFRLRINLETKASRKTCQSFSFVAARLNLIRRKPNTAYLTVVVSLDVEIRETPKSQPPSPLLPDARLVTHHLKVPDSRPS</sequence>
<proteinExistence type="predicted"/>
<comment type="caution">
    <text evidence="1">The sequence shown here is derived from an EMBL/GenBank/DDBJ whole genome shotgun (WGS) entry which is preliminary data.</text>
</comment>
<name>A0A369JG22_HYPMA</name>
<dbReference type="AlphaFoldDB" id="A0A369JG22"/>
<gene>
    <name evidence="1" type="ORF">Hypma_013670</name>
</gene>